<dbReference type="GO" id="GO:0005524">
    <property type="term" value="F:ATP binding"/>
    <property type="evidence" value="ECO:0007669"/>
    <property type="project" value="UniProtKB-KW"/>
</dbReference>
<dbReference type="InterPro" id="IPR041679">
    <property type="entry name" value="DNA2/NAM7-like_C"/>
</dbReference>
<dbReference type="Proteomes" id="UP000264006">
    <property type="component" value="Plasmid pEDY32-46I"/>
</dbReference>
<name>A0A346Y750_9ACTN</name>
<reference evidence="7 8" key="1">
    <citation type="submission" date="2018-09" db="EMBL/GenBank/DDBJ databases">
        <title>Complete genome sequence of Euzebya sp. DY32-46 isolated from seawater of Pacific Ocean.</title>
        <authorList>
            <person name="Xu L."/>
            <person name="Wu Y.-H."/>
            <person name="Xu X.-W."/>
        </authorList>
    </citation>
    <scope>NUCLEOTIDE SEQUENCE [LARGE SCALE GENOMIC DNA]</scope>
    <source>
        <strain evidence="7 8">DY32-46</strain>
        <plasmid evidence="8">pedy32-46i</plasmid>
    </source>
</reference>
<dbReference type="PANTHER" id="PTHR43788:SF8">
    <property type="entry name" value="DNA-BINDING PROTEIN SMUBP-2"/>
    <property type="match status" value="1"/>
</dbReference>
<evidence type="ECO:0000256" key="2">
    <source>
        <dbReference type="ARBA" id="ARBA00022801"/>
    </source>
</evidence>
<dbReference type="EMBL" id="CP031166">
    <property type="protein sequence ID" value="AXV10297.1"/>
    <property type="molecule type" value="Genomic_DNA"/>
</dbReference>
<dbReference type="Gene3D" id="3.40.50.300">
    <property type="entry name" value="P-loop containing nucleotide triphosphate hydrolases"/>
    <property type="match status" value="2"/>
</dbReference>
<evidence type="ECO:0000259" key="6">
    <source>
        <dbReference type="Pfam" id="PF13087"/>
    </source>
</evidence>
<accession>A0A346Y750</accession>
<feature type="region of interest" description="Disordered" evidence="5">
    <location>
        <begin position="1"/>
        <end position="30"/>
    </location>
</feature>
<dbReference type="PANTHER" id="PTHR43788">
    <property type="entry name" value="DNA2/NAM7 HELICASE FAMILY MEMBER"/>
    <property type="match status" value="1"/>
</dbReference>
<sequence>MSLDPVDAPANDRGEPHTSAPADASLPDRLPPLIDGDVAVKTLASAWAGDPLTMVQSPPGAGKSTLLATVASHLQVRGGFVVGIAAQRTNQAIDLANKLARLAPAADTVYVGPSSGKRPRDLEDGVPHLRHIKPPDDMANGLIIVATSAKWAHVPAGNFRADMLLVDEAWQLRYADWGRIAHVADQYVLVGDPGQIAPVVTCTTRRWTSPTGPQVPAPIAIRHLRATDDPATSPVTEYTLPNTRRCGPATAAVLAPLYPFPFGSARHDRTLLIDGAPAEEFARVSVDSNSASRSDRQVAAAIAERVAELLRVGAYRDERGNVRPLRPDDIGVLTGHVDQTNAVRSHLSGLVDGADEVTVDTADAIQGSEFLVALAWSPVACKAALNDFDLDTGRLCVMLSRHVTHCVWFDRTDTSARLTDAGADSMLYRDVLGRLDATIGSRIAA</sequence>
<dbReference type="GO" id="GO:0043139">
    <property type="term" value="F:5'-3' DNA helicase activity"/>
    <property type="evidence" value="ECO:0007669"/>
    <property type="project" value="TreeGrafter"/>
</dbReference>
<evidence type="ECO:0000256" key="4">
    <source>
        <dbReference type="ARBA" id="ARBA00022840"/>
    </source>
</evidence>
<geneLocation type="plasmid" evidence="8">
    <name>pedy32-46i</name>
</geneLocation>
<dbReference type="AlphaFoldDB" id="A0A346Y750"/>
<dbReference type="KEGG" id="euz:DVS28_b0557"/>
<keyword evidence="2" id="KW-0378">Hydrolase</keyword>
<protein>
    <submittedName>
        <fullName evidence="7">DNA helicase</fullName>
    </submittedName>
</protein>
<dbReference type="InterPro" id="IPR027417">
    <property type="entry name" value="P-loop_NTPase"/>
</dbReference>
<dbReference type="InterPro" id="IPR050534">
    <property type="entry name" value="Coronavir_polyprotein_1ab"/>
</dbReference>
<gene>
    <name evidence="7" type="ORF">DVS28_b0557</name>
</gene>
<evidence type="ECO:0000313" key="7">
    <source>
        <dbReference type="EMBL" id="AXV10297.1"/>
    </source>
</evidence>
<feature type="domain" description="DNA2/NAM7 helicase-like C-terminal" evidence="6">
    <location>
        <begin position="291"/>
        <end position="406"/>
    </location>
</feature>
<keyword evidence="1" id="KW-0547">Nucleotide-binding</keyword>
<dbReference type="Pfam" id="PF13604">
    <property type="entry name" value="AAA_30"/>
    <property type="match status" value="1"/>
</dbReference>
<keyword evidence="7" id="KW-0614">Plasmid</keyword>
<keyword evidence="8" id="KW-1185">Reference proteome</keyword>
<proteinExistence type="predicted"/>
<evidence type="ECO:0000256" key="3">
    <source>
        <dbReference type="ARBA" id="ARBA00022806"/>
    </source>
</evidence>
<evidence type="ECO:0000256" key="1">
    <source>
        <dbReference type="ARBA" id="ARBA00022741"/>
    </source>
</evidence>
<evidence type="ECO:0000256" key="5">
    <source>
        <dbReference type="SAM" id="MobiDB-lite"/>
    </source>
</evidence>
<organism evidence="7 8">
    <name type="scientific">Euzebya pacifica</name>
    <dbReference type="NCBI Taxonomy" id="1608957"/>
    <lineage>
        <taxon>Bacteria</taxon>
        <taxon>Bacillati</taxon>
        <taxon>Actinomycetota</taxon>
        <taxon>Nitriliruptoria</taxon>
        <taxon>Euzebyales</taxon>
    </lineage>
</organism>
<dbReference type="Pfam" id="PF13087">
    <property type="entry name" value="AAA_12"/>
    <property type="match status" value="1"/>
</dbReference>
<dbReference type="GO" id="GO:0016787">
    <property type="term" value="F:hydrolase activity"/>
    <property type="evidence" value="ECO:0007669"/>
    <property type="project" value="UniProtKB-KW"/>
</dbReference>
<evidence type="ECO:0000313" key="8">
    <source>
        <dbReference type="Proteomes" id="UP000264006"/>
    </source>
</evidence>
<dbReference type="SUPFAM" id="SSF52540">
    <property type="entry name" value="P-loop containing nucleoside triphosphate hydrolases"/>
    <property type="match status" value="1"/>
</dbReference>
<keyword evidence="3 7" id="KW-0347">Helicase</keyword>
<keyword evidence="4" id="KW-0067">ATP-binding</keyword>